<accession>J7S120</accession>
<dbReference type="GeneID" id="34526991"/>
<protein>
    <submittedName>
        <fullName evidence="2">Uncharacterized protein</fullName>
    </submittedName>
</protein>
<organism evidence="2 3">
    <name type="scientific">Huiozyma naganishii (strain ATCC MYA-139 / BCRC 22969 / CBS 8797 / KCTC 17520 / NBRC 10181 / NCYC 3082 / Yp74L-3)</name>
    <name type="common">Yeast</name>
    <name type="synonym">Kazachstania naganishii</name>
    <dbReference type="NCBI Taxonomy" id="1071383"/>
    <lineage>
        <taxon>Eukaryota</taxon>
        <taxon>Fungi</taxon>
        <taxon>Dikarya</taxon>
        <taxon>Ascomycota</taxon>
        <taxon>Saccharomycotina</taxon>
        <taxon>Saccharomycetes</taxon>
        <taxon>Saccharomycetales</taxon>
        <taxon>Saccharomycetaceae</taxon>
        <taxon>Huiozyma</taxon>
    </lineage>
</organism>
<evidence type="ECO:0000256" key="1">
    <source>
        <dbReference type="SAM" id="MobiDB-lite"/>
    </source>
</evidence>
<dbReference type="InterPro" id="IPR013083">
    <property type="entry name" value="Znf_RING/FYVE/PHD"/>
</dbReference>
<dbReference type="eggNOG" id="ENOG502QPXN">
    <property type="taxonomic scope" value="Eukaryota"/>
</dbReference>
<dbReference type="OrthoDB" id="303107at2759"/>
<feature type="compositionally biased region" description="Low complexity" evidence="1">
    <location>
        <begin position="714"/>
        <end position="737"/>
    </location>
</feature>
<dbReference type="STRING" id="1071383.J7S120"/>
<proteinExistence type="predicted"/>
<dbReference type="RefSeq" id="XP_022465513.1">
    <property type="nucleotide sequence ID" value="XM_022609081.1"/>
</dbReference>
<dbReference type="Proteomes" id="UP000006310">
    <property type="component" value="Chromosome 7"/>
</dbReference>
<feature type="region of interest" description="Disordered" evidence="1">
    <location>
        <begin position="702"/>
        <end position="754"/>
    </location>
</feature>
<keyword evidence="3" id="KW-1185">Reference proteome</keyword>
<dbReference type="InterPro" id="IPR011011">
    <property type="entry name" value="Znf_FYVE_PHD"/>
</dbReference>
<reference evidence="2 3" key="1">
    <citation type="journal article" date="2011" name="Proc. Natl. Acad. Sci. U.S.A.">
        <title>Evolutionary erosion of yeast sex chromosomes by mating-type switching accidents.</title>
        <authorList>
            <person name="Gordon J.L."/>
            <person name="Armisen D."/>
            <person name="Proux-Wera E."/>
            <person name="Oheigeartaigh S.S."/>
            <person name="Byrne K.P."/>
            <person name="Wolfe K.H."/>
        </authorList>
    </citation>
    <scope>NUCLEOTIDE SEQUENCE [LARGE SCALE GENOMIC DNA]</scope>
    <source>
        <strain evidence="3">ATCC MYA-139 / BCRC 22969 / CBS 8797 / CCRC 22969 / KCTC 17520 / NBRC 10181 / NCYC 3082</strain>
    </source>
</reference>
<evidence type="ECO:0000313" key="3">
    <source>
        <dbReference type="Proteomes" id="UP000006310"/>
    </source>
</evidence>
<dbReference type="EMBL" id="HE978320">
    <property type="protein sequence ID" value="CCK71267.1"/>
    <property type="molecule type" value="Genomic_DNA"/>
</dbReference>
<gene>
    <name evidence="2" type="primary">KNAG0G02100</name>
    <name evidence="2" type="ordered locus">KNAG_0G02100</name>
</gene>
<dbReference type="Gene3D" id="3.30.40.10">
    <property type="entry name" value="Zinc/RING finger domain, C3HC4 (zinc finger)"/>
    <property type="match status" value="1"/>
</dbReference>
<sequence>MSGRRTRGAARVQYAEESLPEVLPDLSEDFVHENVESWEQYVSPEVLQQVRKLRVGVEGQLPGESAAVALISSKGYQFFVAWLNNVCESYITGVLHGVKLLWRGFKFDESLLWQDLFGVGEGAATGYYEQLRAKILAQLAHGKQHFDFAQWDELVPEQLEHYFPGSGYRGPFMELPLNDQFEVLYRITRIIEMRSMVFKNYLTAHLDMFQQIEYVKDDATTVIVLPTHGGVLEKTVQIPDPPAYLVPLKLRDCTLRSETPNGVELRNLDTASKVDVFMQGVSVQYTVKAYDWRSFLQYVEQSEIGELHEYIESKLAHRLYAVRLHAQLARDKSMEELVNRRKRSSRLVAREEVSQKKEKTDALYEKVDHRHAFLKNRHRIMVKCNKKLRDVMWSLVWTKFDTDFKLQRPNNRHLPKYIEQGQTITPLDTMILQRGQHFTERIVPNGFATERPELVPEPQEIPSGLCISQADIAQAKILGIEIPEAEENTPDSQQWIFRCMCTEQDISPTSETDFAADRVLRKPMVCCEVCHTWQHWACQPPQLIELLSQMQAQVNTKKEYKHLTIKNFAVVSLGPDGDSAPGGASLERTAPPPLGSRRSTRIRSAEAVKEEEPVPERNEDHEDKSVDHAQHKRPTDRREQLTTLSSSTIVPFICSSCVNKLETELRWKFVPELEALRLKQRKGYDDRERRKKKKLAETATAAILNIDTEPPQNSSGSSYGSSFSASPAQPAQPFSAPGTIQLQTTPADEPVQGT</sequence>
<dbReference type="KEGG" id="kng:KNAG_0G02100"/>
<evidence type="ECO:0000313" key="2">
    <source>
        <dbReference type="EMBL" id="CCK71267.1"/>
    </source>
</evidence>
<dbReference type="AlphaFoldDB" id="J7S120"/>
<dbReference type="SUPFAM" id="SSF57903">
    <property type="entry name" value="FYVE/PHD zinc finger"/>
    <property type="match status" value="1"/>
</dbReference>
<dbReference type="OMA" id="WQHWECQ"/>
<feature type="region of interest" description="Disordered" evidence="1">
    <location>
        <begin position="577"/>
        <end position="642"/>
    </location>
</feature>
<name>J7S120_HUIN7</name>
<reference evidence="3" key="2">
    <citation type="submission" date="2012-08" db="EMBL/GenBank/DDBJ databases">
        <title>Genome sequence of Kazachstania naganishii.</title>
        <authorList>
            <person name="Gordon J.L."/>
            <person name="Armisen D."/>
            <person name="Proux-Wera E."/>
            <person name="OhEigeartaigh S.S."/>
            <person name="Byrne K.P."/>
            <person name="Wolfe K.H."/>
        </authorList>
    </citation>
    <scope>NUCLEOTIDE SEQUENCE [LARGE SCALE GENOMIC DNA]</scope>
    <source>
        <strain evidence="3">ATCC MYA-139 / BCRC 22969 / CBS 8797 / CCRC 22969 / KCTC 17520 / NBRC 10181 / NCYC 3082</strain>
    </source>
</reference>
<dbReference type="HOGENOM" id="CLU_016629_0_0_1"/>
<feature type="compositionally biased region" description="Basic and acidic residues" evidence="1">
    <location>
        <begin position="603"/>
        <end position="629"/>
    </location>
</feature>